<proteinExistence type="predicted"/>
<protein>
    <submittedName>
        <fullName evidence="1">Uncharacterized protein</fullName>
    </submittedName>
</protein>
<reference evidence="1" key="1">
    <citation type="submission" date="2016-10" db="EMBL/GenBank/DDBJ databases">
        <authorList>
            <person name="Benchimol M."/>
            <person name="Almeida L.G."/>
            <person name="Vasconcelos A.T."/>
            <person name="Perreira-Neves A."/>
            <person name="Rosa I.A."/>
            <person name="Tasca T."/>
            <person name="Bogo M.R."/>
            <person name="de Souza W."/>
        </authorList>
    </citation>
    <scope>NUCLEOTIDE SEQUENCE [LARGE SCALE GENOMIC DNA]</scope>
    <source>
        <strain evidence="1">K</strain>
    </source>
</reference>
<keyword evidence="2" id="KW-1185">Reference proteome</keyword>
<name>A0A1J4K116_9EUKA</name>
<dbReference type="EMBL" id="MLAK01000785">
    <property type="protein sequence ID" value="OHT04650.1"/>
    <property type="molecule type" value="Genomic_DNA"/>
</dbReference>
<evidence type="ECO:0000313" key="1">
    <source>
        <dbReference type="EMBL" id="OHT04650.1"/>
    </source>
</evidence>
<gene>
    <name evidence="1" type="ORF">TRFO_27793</name>
</gene>
<dbReference type="AlphaFoldDB" id="A0A1J4K116"/>
<evidence type="ECO:0000313" key="2">
    <source>
        <dbReference type="Proteomes" id="UP000179807"/>
    </source>
</evidence>
<dbReference type="VEuPathDB" id="TrichDB:TRFO_27793"/>
<organism evidence="1 2">
    <name type="scientific">Tritrichomonas foetus</name>
    <dbReference type="NCBI Taxonomy" id="1144522"/>
    <lineage>
        <taxon>Eukaryota</taxon>
        <taxon>Metamonada</taxon>
        <taxon>Parabasalia</taxon>
        <taxon>Tritrichomonadida</taxon>
        <taxon>Tritrichomonadidae</taxon>
        <taxon>Tritrichomonas</taxon>
    </lineage>
</organism>
<dbReference type="Proteomes" id="UP000179807">
    <property type="component" value="Unassembled WGS sequence"/>
</dbReference>
<accession>A0A1J4K116</accession>
<sequence>MRNTDLGISDYQEMLLYEIPVNIQKVRDAFKGEEKVTYMELLNNIKQNKPKKSYADVWNLLDENETLKKKNEEIIKKRDDYLFQLETDKFYSNEQLEIEKKKKVYIVDKLNEMILDEPKRITEEKCKNAYRMYNVFINKFRSIIIQRVPKDDQQKYVDLIPKFEVFVNNLEEIGDEYFNMFTQNIQEILSTLPEKKDPSSSTC</sequence>
<dbReference type="GeneID" id="94840475"/>
<comment type="caution">
    <text evidence="1">The sequence shown here is derived from an EMBL/GenBank/DDBJ whole genome shotgun (WGS) entry which is preliminary data.</text>
</comment>
<dbReference type="RefSeq" id="XP_068357786.1">
    <property type="nucleotide sequence ID" value="XM_068505771.1"/>
</dbReference>